<dbReference type="Gene3D" id="1.20.1270.70">
    <property type="entry name" value="Designed single chain three-helix bundle"/>
    <property type="match status" value="1"/>
</dbReference>
<protein>
    <submittedName>
        <fullName evidence="4">S-layer domain-containing protein</fullName>
    </submittedName>
</protein>
<dbReference type="PROSITE" id="PS51272">
    <property type="entry name" value="SLH"/>
    <property type="match status" value="3"/>
</dbReference>
<evidence type="ECO:0000313" key="4">
    <source>
        <dbReference type="EMBL" id="EMS70258.1"/>
    </source>
</evidence>
<feature type="domain" description="SLH" evidence="3">
    <location>
        <begin position="1202"/>
        <end position="1265"/>
    </location>
</feature>
<evidence type="ECO:0000313" key="5">
    <source>
        <dbReference type="Proteomes" id="UP000014155"/>
    </source>
</evidence>
<accession>S0FP68</accession>
<keyword evidence="5" id="KW-1185">Reference proteome</keyword>
<dbReference type="eggNOG" id="COG3867">
    <property type="taxonomic scope" value="Bacteria"/>
</dbReference>
<dbReference type="SUPFAM" id="SSF48208">
    <property type="entry name" value="Six-hairpin glycosidases"/>
    <property type="match status" value="1"/>
</dbReference>
<feature type="region of interest" description="Disordered" evidence="2">
    <location>
        <begin position="942"/>
        <end position="991"/>
    </location>
</feature>
<feature type="compositionally biased region" description="Gly residues" evidence="2">
    <location>
        <begin position="953"/>
        <end position="971"/>
    </location>
</feature>
<feature type="domain" description="SLH" evidence="3">
    <location>
        <begin position="1266"/>
        <end position="1325"/>
    </location>
</feature>
<proteinExistence type="predicted"/>
<dbReference type="RefSeq" id="WP_004628865.1">
    <property type="nucleotide sequence ID" value="NZ_AORV01000058.1"/>
</dbReference>
<sequence length="1383" mass="148774">MDRSALEALVSETGSYNEKIYTVESWLALAGAAESAGSCLNNFDATQQEIDAETGKLQAAKDNLVTNINISDFNAFVSSFDNVAVKGYTAASAAVLTGAIANAKQLSGIASEHEKLQAYADVLNAIAKLQVSGEYSSKTDGGLTGSFGFEGDMNAPIAFIDGSFKLASRGNLMIRFGVAGLKEKGVSVDWYNRDGYLPCYVSEYTADNVSYKIEEFANKHIIDGNPVEVAYAKMTATNNSGEKRLLPVVSKELLPLNKAAESAFVINAGETVVREYAIKADRFENEGHTGNQHEVSPKAEFPTDQKIIEAARSVTDTGKDSIFENNYADMKIYWDTRLAGIIDIKLPNSKDANNRDSLVNAYKAGYIYTLIIKDDTFLHVGENGYDRLFSHDTIGILQSLITAGDFKDAKNYLESVPMTGGINIENGKVDPDLYWDANWKLPWAYSVYLSKTGDLDYIKAKFEGVIKKMAHSIHDDRTGANHDGIMKSTLAIDSYGQWTVDDQAALMGLTAYKYICNELALKETDPNKKDYYLTEVQWANAEYDSLLKAVTETLENTISSNNLNYIPASIVEPNTKNRCNDIRDANWASMLLFGSFPWDGHLYGADQTKAGANIDMIDQTYAYGIERRKSLPEASPYNFGGYPHGWYSSAYNAGYGIAALRGEAYRDMGIKAYEFQINSAMGSPFGWWEGVGPTNYPDQDPSTPLWNRDNAAGGGGSNQHMWGQATASKVLYDALIAERIFNDNKNVEIIIGRGIPKEWVTNATRENNIVAAIENYPVLQGGRAGYTIERNGSKLKITMNCNRENSKIAAGTAEQWSIQLPAMVDNISWVSAGEADNANGIVTVPIETKEVTIVLKDLLGSSVSIDTTSLPNGKVGAAYSSALAAAGGTLPYTWSAEGLPAGLKITNAGVIEGTPAAAGTFSVSLKVRDSSNPVLSESKALSITITPADQPGGNTGNNGGSNNGSNNGGSTGSNTGNTGSGNKETTVNPIGSSISGDKTILTISIKAGNESGKAVANVEKAAIHSLAEKAREAERNGQKAIVEIKLDSAKDTKSVEVGFPADALKEIAGTSIKLSTGIGSVILDAKAIASISASAASGKVSIILKKSENSLLPEEIKAKVSDRPVYNFSVQTGDKVISEFGEGTARISIPYAPKPNEKYNSIIIYKIDNDGNSKVVRSIYNPATGTVDFITADSSQYAVGYNEVKFNDVTSKDWFDRAVGFMSARGIVNGVGDGSFAPQNKVTRADFLIMVMNAYGVELDRAVTDNFADAGSKYYSDYLGTAKRLGLVSGTGDNKFMPNAAISRQDMLVILYRVLDILGELPAAKTGSFDSFSDSKDVSGYAKDTMRLFVEAGIVSGDDNKLKPKKDTSRAEAVQVLYNLLSR</sequence>
<dbReference type="STRING" id="1195236.CTER_4067"/>
<name>S0FP68_RUMCE</name>
<dbReference type="InterPro" id="IPR008928">
    <property type="entry name" value="6-hairpin_glycosidase_sf"/>
</dbReference>
<dbReference type="Proteomes" id="UP000014155">
    <property type="component" value="Unassembled WGS sequence"/>
</dbReference>
<dbReference type="InterPro" id="IPR001119">
    <property type="entry name" value="SLH_dom"/>
</dbReference>
<evidence type="ECO:0000256" key="1">
    <source>
        <dbReference type="ARBA" id="ARBA00022737"/>
    </source>
</evidence>
<dbReference type="eggNOG" id="COG2911">
    <property type="taxonomic scope" value="Bacteria"/>
</dbReference>
<dbReference type="PATRIC" id="fig|1195236.3.peg.4281"/>
<evidence type="ECO:0000259" key="3">
    <source>
        <dbReference type="PROSITE" id="PS51272"/>
    </source>
</evidence>
<dbReference type="EMBL" id="AORV01000058">
    <property type="protein sequence ID" value="EMS70258.1"/>
    <property type="molecule type" value="Genomic_DNA"/>
</dbReference>
<gene>
    <name evidence="4" type="ORF">CTER_4067</name>
</gene>
<dbReference type="eggNOG" id="COG4733">
    <property type="taxonomic scope" value="Bacteria"/>
</dbReference>
<evidence type="ECO:0000256" key="2">
    <source>
        <dbReference type="SAM" id="MobiDB-lite"/>
    </source>
</evidence>
<dbReference type="Pfam" id="PF00395">
    <property type="entry name" value="SLH"/>
    <property type="match status" value="3"/>
</dbReference>
<feature type="domain" description="SLH" evidence="3">
    <location>
        <begin position="1329"/>
        <end position="1383"/>
    </location>
</feature>
<keyword evidence="1" id="KW-0677">Repeat</keyword>
<organism evidence="4 5">
    <name type="scientific">Ruminiclostridium cellobioparum subsp. termitidis CT1112</name>
    <dbReference type="NCBI Taxonomy" id="1195236"/>
    <lineage>
        <taxon>Bacteria</taxon>
        <taxon>Bacillati</taxon>
        <taxon>Bacillota</taxon>
        <taxon>Clostridia</taxon>
        <taxon>Eubacteriales</taxon>
        <taxon>Oscillospiraceae</taxon>
        <taxon>Ruminiclostridium</taxon>
    </lineage>
</organism>
<comment type="caution">
    <text evidence="4">The sequence shown here is derived from an EMBL/GenBank/DDBJ whole genome shotgun (WGS) entry which is preliminary data.</text>
</comment>
<dbReference type="GO" id="GO:0005975">
    <property type="term" value="P:carbohydrate metabolic process"/>
    <property type="evidence" value="ECO:0007669"/>
    <property type="project" value="InterPro"/>
</dbReference>
<feature type="compositionally biased region" description="Low complexity" evidence="2">
    <location>
        <begin position="972"/>
        <end position="982"/>
    </location>
</feature>
<dbReference type="InterPro" id="IPR013783">
    <property type="entry name" value="Ig-like_fold"/>
</dbReference>
<reference evidence="4 5" key="1">
    <citation type="journal article" date="2013" name="Genome Announc.">
        <title>Draft Genome Sequence of the Cellulolytic, Mesophilic, Anaerobic Bacterium Clostridium termitidis Strain CT1112 (DSM 5398).</title>
        <authorList>
            <person name="Lal S."/>
            <person name="Ramachandran U."/>
            <person name="Zhang X."/>
            <person name="Munir R."/>
            <person name="Sparling R."/>
            <person name="Levin D.B."/>
        </authorList>
    </citation>
    <scope>NUCLEOTIDE SEQUENCE [LARGE SCALE GENOMIC DNA]</scope>
    <source>
        <strain evidence="4 5">CT1112</strain>
    </source>
</reference>
<dbReference type="Gene3D" id="2.60.40.10">
    <property type="entry name" value="Immunoglobulins"/>
    <property type="match status" value="1"/>
</dbReference>